<keyword evidence="1" id="KW-1133">Transmembrane helix</keyword>
<feature type="transmembrane region" description="Helical" evidence="1">
    <location>
        <begin position="80"/>
        <end position="101"/>
    </location>
</feature>
<evidence type="ECO:0000313" key="2">
    <source>
        <dbReference type="EMBL" id="PHQ32595.1"/>
    </source>
</evidence>
<feature type="transmembrane region" description="Helical" evidence="1">
    <location>
        <begin position="263"/>
        <end position="285"/>
    </location>
</feature>
<keyword evidence="1" id="KW-0472">Membrane</keyword>
<comment type="caution">
    <text evidence="2">The sequence shown here is derived from an EMBL/GenBank/DDBJ whole genome shotgun (WGS) entry which is preliminary data.</text>
</comment>
<dbReference type="OrthoDB" id="260678at2"/>
<evidence type="ECO:0000313" key="3">
    <source>
        <dbReference type="Proteomes" id="UP000225740"/>
    </source>
</evidence>
<name>A0A2G1W0R7_9BACT</name>
<feature type="transmembrane region" description="Helical" evidence="1">
    <location>
        <begin position="20"/>
        <end position="37"/>
    </location>
</feature>
<feature type="transmembrane region" description="Helical" evidence="1">
    <location>
        <begin position="237"/>
        <end position="257"/>
    </location>
</feature>
<dbReference type="AlphaFoldDB" id="A0A2G1W0R7"/>
<feature type="transmembrane region" description="Helical" evidence="1">
    <location>
        <begin position="49"/>
        <end position="68"/>
    </location>
</feature>
<reference evidence="2 3" key="1">
    <citation type="submission" date="2017-06" db="EMBL/GenBank/DDBJ databases">
        <title>Description of Rhodopirellula bahusiensis sp. nov.</title>
        <authorList>
            <person name="Kizina J."/>
            <person name="Harder J."/>
        </authorList>
    </citation>
    <scope>NUCLEOTIDE SEQUENCE [LARGE SCALE GENOMIC DNA]</scope>
    <source>
        <strain evidence="2 3">SWK21</strain>
    </source>
</reference>
<proteinExistence type="predicted"/>
<gene>
    <name evidence="2" type="ORF">CEE69_25045</name>
</gene>
<evidence type="ECO:0000256" key="1">
    <source>
        <dbReference type="SAM" id="Phobius"/>
    </source>
</evidence>
<sequence length="312" mass="35517">MVRITHPEDQMTPIQRIERLQWFALGLIAFGAVIQFLGNGAAAEVASSLVMMTGFMWFITWSAIRCVLCPGRIWIDVLKTWLVSHAFLLLLTTAHVLSLWVEGRSARAADWPDHLALLSATSFATTISLLATMFWVGGWKLFRIRLRDRVSGDPITPAKVSLVDLMLLTTVVAVYITVARLQQKWVFEPNEEFLGPSFVFVIVLILSLTAGLMGWFVVLLPTWISMARHWSDLRRRVVWTAFYLAWLVVAAIAWIGNWTEPDFWITFSVTAGWIACNFLLIRWLVASHSTSIGLEWYRLPKSRSKEVPDPLR</sequence>
<feature type="transmembrane region" description="Helical" evidence="1">
    <location>
        <begin position="198"/>
        <end position="225"/>
    </location>
</feature>
<accession>A0A2G1W0R7</accession>
<organism evidence="2 3">
    <name type="scientific">Rhodopirellula bahusiensis</name>
    <dbReference type="NCBI Taxonomy" id="2014065"/>
    <lineage>
        <taxon>Bacteria</taxon>
        <taxon>Pseudomonadati</taxon>
        <taxon>Planctomycetota</taxon>
        <taxon>Planctomycetia</taxon>
        <taxon>Pirellulales</taxon>
        <taxon>Pirellulaceae</taxon>
        <taxon>Rhodopirellula</taxon>
    </lineage>
</organism>
<feature type="transmembrane region" description="Helical" evidence="1">
    <location>
        <begin position="160"/>
        <end position="178"/>
    </location>
</feature>
<dbReference type="Proteomes" id="UP000225740">
    <property type="component" value="Unassembled WGS sequence"/>
</dbReference>
<keyword evidence="1" id="KW-0812">Transmembrane</keyword>
<protein>
    <submittedName>
        <fullName evidence="2">Uncharacterized protein</fullName>
    </submittedName>
</protein>
<dbReference type="EMBL" id="NIZW01000025">
    <property type="protein sequence ID" value="PHQ32595.1"/>
    <property type="molecule type" value="Genomic_DNA"/>
</dbReference>
<keyword evidence="3" id="KW-1185">Reference proteome</keyword>
<feature type="transmembrane region" description="Helical" evidence="1">
    <location>
        <begin position="116"/>
        <end position="139"/>
    </location>
</feature>